<evidence type="ECO:0000256" key="9">
    <source>
        <dbReference type="SAM" id="MobiDB-lite"/>
    </source>
</evidence>
<dbReference type="AlphaFoldDB" id="A0A7S1Y590"/>
<dbReference type="PANTHER" id="PTHR31651:SF36">
    <property type="entry name" value="AUXIN EFFLUX CARRIER FAMILY PROTEIN"/>
    <property type="match status" value="1"/>
</dbReference>
<dbReference type="GO" id="GO:0055085">
    <property type="term" value="P:transmembrane transport"/>
    <property type="evidence" value="ECO:0007669"/>
    <property type="project" value="InterPro"/>
</dbReference>
<organism evidence="12">
    <name type="scientific">Grammatophora oceanica</name>
    <dbReference type="NCBI Taxonomy" id="210454"/>
    <lineage>
        <taxon>Eukaryota</taxon>
        <taxon>Sar</taxon>
        <taxon>Stramenopiles</taxon>
        <taxon>Ochrophyta</taxon>
        <taxon>Bacillariophyta</taxon>
        <taxon>Fragilariophyceae</taxon>
        <taxon>Fragilariophycidae</taxon>
        <taxon>Rhabdonematales</taxon>
        <taxon>Grammatophoraceae</taxon>
        <taxon>Grammatophora</taxon>
    </lineage>
</organism>
<feature type="transmembrane region" description="Helical" evidence="10">
    <location>
        <begin position="162"/>
        <end position="184"/>
    </location>
</feature>
<evidence type="ECO:0000256" key="8">
    <source>
        <dbReference type="ARBA" id="ARBA00025752"/>
    </source>
</evidence>
<feature type="signal peptide" evidence="11">
    <location>
        <begin position="1"/>
        <end position="29"/>
    </location>
</feature>
<feature type="compositionally biased region" description="Polar residues" evidence="9">
    <location>
        <begin position="48"/>
        <end position="57"/>
    </location>
</feature>
<keyword evidence="6 10" id="KW-0472">Membrane</keyword>
<evidence type="ECO:0000256" key="2">
    <source>
        <dbReference type="ARBA" id="ARBA00004308"/>
    </source>
</evidence>
<proteinExistence type="inferred from homology"/>
<dbReference type="PANTHER" id="PTHR31651">
    <property type="match status" value="1"/>
</dbReference>
<comment type="similarity">
    <text evidence="8">Belongs to the auxin efflux carrier (TC 2.A.69.2) family.</text>
</comment>
<dbReference type="GO" id="GO:0016020">
    <property type="term" value="C:membrane"/>
    <property type="evidence" value="ECO:0007669"/>
    <property type="project" value="UniProtKB-SubCell"/>
</dbReference>
<evidence type="ECO:0000313" key="12">
    <source>
        <dbReference type="EMBL" id="CAD9282384.1"/>
    </source>
</evidence>
<keyword evidence="3" id="KW-0813">Transport</keyword>
<dbReference type="InterPro" id="IPR045033">
    <property type="entry name" value="PILS1/3/4/5/7"/>
</dbReference>
<feature type="region of interest" description="Disordered" evidence="9">
    <location>
        <begin position="38"/>
        <end position="66"/>
    </location>
</feature>
<feature type="transmembrane region" description="Helical" evidence="10">
    <location>
        <begin position="330"/>
        <end position="349"/>
    </location>
</feature>
<comment type="function">
    <text evidence="7">Involved in cellular auxin homeostasis by regulating auxin metabolism. Regulates intracellular auxin accumulation at the endoplasmic reticulum and thus auxin availability for nuclear auxin signaling.</text>
</comment>
<keyword evidence="4 10" id="KW-0812">Transmembrane</keyword>
<feature type="chain" id="PRO_5031560391" description="Auxin efflux carrier" evidence="11">
    <location>
        <begin position="30"/>
        <end position="471"/>
    </location>
</feature>
<name>A0A7S1Y590_9STRA</name>
<reference evidence="12" key="1">
    <citation type="submission" date="2021-01" db="EMBL/GenBank/DDBJ databases">
        <authorList>
            <person name="Corre E."/>
            <person name="Pelletier E."/>
            <person name="Niang G."/>
            <person name="Scheremetjew M."/>
            <person name="Finn R."/>
            <person name="Kale V."/>
            <person name="Holt S."/>
            <person name="Cochrane G."/>
            <person name="Meng A."/>
            <person name="Brown T."/>
            <person name="Cohen L."/>
        </authorList>
    </citation>
    <scope>NUCLEOTIDE SEQUENCE</scope>
    <source>
        <strain evidence="12">CCMP 410</strain>
    </source>
</reference>
<dbReference type="EMBL" id="HBGK01022065">
    <property type="protein sequence ID" value="CAD9282384.1"/>
    <property type="molecule type" value="Transcribed_RNA"/>
</dbReference>
<comment type="subcellular location">
    <subcellularLocation>
        <location evidence="2">Endomembrane system</location>
    </subcellularLocation>
    <subcellularLocation>
        <location evidence="1">Membrane</location>
        <topology evidence="1">Multi-pass membrane protein</topology>
    </subcellularLocation>
</comment>
<feature type="transmembrane region" description="Helical" evidence="10">
    <location>
        <begin position="370"/>
        <end position="393"/>
    </location>
</feature>
<accession>A0A7S1Y590</accession>
<evidence type="ECO:0000256" key="7">
    <source>
        <dbReference type="ARBA" id="ARBA00025100"/>
    </source>
</evidence>
<evidence type="ECO:0000256" key="11">
    <source>
        <dbReference type="SAM" id="SignalP"/>
    </source>
</evidence>
<evidence type="ECO:0000256" key="3">
    <source>
        <dbReference type="ARBA" id="ARBA00022448"/>
    </source>
</evidence>
<protein>
    <recommendedName>
        <fullName evidence="13">Auxin efflux carrier</fullName>
    </recommendedName>
</protein>
<evidence type="ECO:0000256" key="1">
    <source>
        <dbReference type="ARBA" id="ARBA00004141"/>
    </source>
</evidence>
<evidence type="ECO:0008006" key="13">
    <source>
        <dbReference type="Google" id="ProtNLM"/>
    </source>
</evidence>
<evidence type="ECO:0000256" key="10">
    <source>
        <dbReference type="SAM" id="Phobius"/>
    </source>
</evidence>
<keyword evidence="11" id="KW-0732">Signal</keyword>
<keyword evidence="5 10" id="KW-1133">Transmembrane helix</keyword>
<feature type="transmembrane region" description="Helical" evidence="10">
    <location>
        <begin position="290"/>
        <end position="310"/>
    </location>
</feature>
<sequence length="471" mass="49833">MRISSGRRSAPVYFVVGMLSLLTVDQVHGFQHLPIRTTSSTRIHHGPSSGSRAQPSRSHAVGRTTRRSCTTSSTSALFTIGLLDATVATASISATAKLLSSIGLGGLAAHKQNLLDASAISALSRLTYWVFQPAFLFCSVAKTVYTANNNIATGAAGLSLRALWLMPAVAVVQIVMGTCIGRLLSKLFGLKDQDEIRNVHMCTTFANSGPLPLIFADALFASSYPGIQTQVAAGISFYLLAWSPLFWTFGKMILGTEDDETETKVEEGTASSPYIGKRLMKKISSGFAKVRSPPVIGSMTGLAVGMNPFLREIFFGSGIATPLYSSLQTLGTAYLPAALLVLAGSLVGGSSSNNTSEDDNKRSTTTSAKGIGAIATSRFLVSPLLSLLAVFWIRQLSWMDGPTKSILTFLCLMEGCMPPAQNSVILLQLAGRTEQAASMAKLLTMLYAGAVLPVTILMTACLSISGILNLV</sequence>
<feature type="transmembrane region" description="Helical" evidence="10">
    <location>
        <begin position="442"/>
        <end position="468"/>
    </location>
</feature>
<dbReference type="InterPro" id="IPR004776">
    <property type="entry name" value="Mem_transp_PIN-like"/>
</dbReference>
<dbReference type="Pfam" id="PF03547">
    <property type="entry name" value="Mem_trans"/>
    <property type="match status" value="1"/>
</dbReference>
<gene>
    <name evidence="12" type="ORF">GOCE00092_LOCUS11295</name>
</gene>
<evidence type="ECO:0000256" key="4">
    <source>
        <dbReference type="ARBA" id="ARBA00022692"/>
    </source>
</evidence>
<dbReference type="GO" id="GO:0012505">
    <property type="term" value="C:endomembrane system"/>
    <property type="evidence" value="ECO:0007669"/>
    <property type="project" value="UniProtKB-SubCell"/>
</dbReference>
<evidence type="ECO:0000256" key="6">
    <source>
        <dbReference type="ARBA" id="ARBA00023136"/>
    </source>
</evidence>
<evidence type="ECO:0000256" key="5">
    <source>
        <dbReference type="ARBA" id="ARBA00022989"/>
    </source>
</evidence>